<protein>
    <recommendedName>
        <fullName evidence="3 7">L-lactate dehydrogenase</fullName>
        <shortName evidence="7">L-LDH</shortName>
        <ecNumber evidence="3 7">1.1.1.27</ecNumber>
    </recommendedName>
</protein>
<dbReference type="SUPFAM" id="SSF56327">
    <property type="entry name" value="LDH C-terminal domain-like"/>
    <property type="match status" value="1"/>
</dbReference>
<evidence type="ECO:0000256" key="7">
    <source>
        <dbReference type="HAMAP-Rule" id="MF_00488"/>
    </source>
</evidence>
<evidence type="ECO:0000256" key="6">
    <source>
        <dbReference type="ARBA" id="ARBA00049258"/>
    </source>
</evidence>
<dbReference type="PRINTS" id="PR00086">
    <property type="entry name" value="LLDHDRGNASE"/>
</dbReference>
<dbReference type="GO" id="GO:0005737">
    <property type="term" value="C:cytoplasm"/>
    <property type="evidence" value="ECO:0007669"/>
    <property type="project" value="UniProtKB-SubCell"/>
</dbReference>
<dbReference type="Gene3D" id="3.90.110.10">
    <property type="entry name" value="Lactate dehydrogenase/glycoside hydrolase, family 4, C-terminal"/>
    <property type="match status" value="1"/>
</dbReference>
<feature type="domain" description="Lactate/malate dehydrogenase N-terminal" evidence="10">
    <location>
        <begin position="12"/>
        <end position="150"/>
    </location>
</feature>
<dbReference type="NCBIfam" id="NF000824">
    <property type="entry name" value="PRK00066.1"/>
    <property type="match status" value="1"/>
</dbReference>
<reference evidence="12 13" key="1">
    <citation type="journal article" date="2018" name="Mar. Genomics">
        <title>Complete genome sequence of Marinifilaceae bacterium strain SPP2, isolated from the Antarctic marine sediment.</title>
        <authorList>
            <person name="Watanabe M."/>
            <person name="Kojima H."/>
            <person name="Fukui M."/>
        </authorList>
    </citation>
    <scope>NUCLEOTIDE SEQUENCE [LARGE SCALE GENOMIC DNA]</scope>
    <source>
        <strain evidence="12 13">SPP2</strain>
    </source>
</reference>
<dbReference type="GO" id="GO:0004459">
    <property type="term" value="F:L-lactate dehydrogenase (NAD+) activity"/>
    <property type="evidence" value="ECO:0007669"/>
    <property type="project" value="UniProtKB-UniRule"/>
</dbReference>
<dbReference type="EC" id="1.1.1.27" evidence="3 7"/>
<sequence length="321" mass="35484">MVTNSNTKTKSKVVIVGTGMVGMSYAFSLINQGTVKELVLIDIDKERAEGEAMDLNHGLSYAPRKMKIYAGEYSDCKDADIVVITAGVPQKEGESRIDLLNRNATIMKIVVGQVMKSKFRGIILVASNPVDILTYVAWRASGLPPSKVIGSGTSLDTARLRFEIAQKINISVKNIHAYIMGEHGDSEFVCWSQAYVGAKPLVDVIESMKEIEFKHLEEIHNSVKNAAYEIIKRKKATYYGIGMTLVSITSAILNDENRIIPISVYNDGTYDTVKDLYIGLPAVINAEGVNYVMKLKLNNKEQEQLNHSASILKGVLDQMEF</sequence>
<comment type="catalytic activity">
    <reaction evidence="6 7">
        <text>(S)-lactate + NAD(+) = pyruvate + NADH + H(+)</text>
        <dbReference type="Rhea" id="RHEA:23444"/>
        <dbReference type="ChEBI" id="CHEBI:15361"/>
        <dbReference type="ChEBI" id="CHEBI:15378"/>
        <dbReference type="ChEBI" id="CHEBI:16651"/>
        <dbReference type="ChEBI" id="CHEBI:57540"/>
        <dbReference type="ChEBI" id="CHEBI:57945"/>
        <dbReference type="EC" id="1.1.1.27"/>
    </reaction>
</comment>
<dbReference type="Gene3D" id="3.40.50.720">
    <property type="entry name" value="NAD(P)-binding Rossmann-like Domain"/>
    <property type="match status" value="1"/>
</dbReference>
<evidence type="ECO:0000256" key="1">
    <source>
        <dbReference type="ARBA" id="ARBA00004843"/>
    </source>
</evidence>
<dbReference type="InterPro" id="IPR001236">
    <property type="entry name" value="Lactate/malate_DH_N"/>
</dbReference>
<feature type="binding site" evidence="7">
    <location>
        <position position="237"/>
    </location>
    <ligand>
        <name>substrate</name>
    </ligand>
</feature>
<dbReference type="InterPro" id="IPR001557">
    <property type="entry name" value="L-lactate/malate_DH"/>
</dbReference>
<dbReference type="SUPFAM" id="SSF51735">
    <property type="entry name" value="NAD(P)-binding Rossmann-fold domains"/>
    <property type="match status" value="1"/>
</dbReference>
<keyword evidence="5 7" id="KW-0520">NAD</keyword>
<feature type="binding site" evidence="7">
    <location>
        <begin position="128"/>
        <end position="131"/>
    </location>
    <ligand>
        <name>substrate</name>
    </ligand>
</feature>
<evidence type="ECO:0000313" key="13">
    <source>
        <dbReference type="Proteomes" id="UP000218267"/>
    </source>
</evidence>
<dbReference type="InterPro" id="IPR015955">
    <property type="entry name" value="Lactate_DH/Glyco_Ohase_4_C"/>
</dbReference>
<feature type="modified residue" description="Phosphotyrosine" evidence="7">
    <location>
        <position position="228"/>
    </location>
</feature>
<keyword evidence="4 7" id="KW-0560">Oxidoreductase</keyword>
<feature type="binding site" evidence="7">
    <location>
        <position position="73"/>
    </location>
    <ligand>
        <name>NAD(+)</name>
        <dbReference type="ChEBI" id="CHEBI:57540"/>
    </ligand>
</feature>
<feature type="binding site" evidence="7">
    <location>
        <position position="90"/>
    </location>
    <ligand>
        <name>substrate</name>
    </ligand>
</feature>
<dbReference type="FunFam" id="3.40.50.720:FF:000018">
    <property type="entry name" value="Malate dehydrogenase"/>
    <property type="match status" value="1"/>
</dbReference>
<feature type="binding site" evidence="7 9">
    <location>
        <position position="42"/>
    </location>
    <ligand>
        <name>NAD(+)</name>
        <dbReference type="ChEBI" id="CHEBI:57540"/>
    </ligand>
</feature>
<feature type="domain" description="Lactate/malate dehydrogenase C-terminal" evidence="11">
    <location>
        <begin position="153"/>
        <end position="318"/>
    </location>
</feature>
<feature type="binding site" evidence="7">
    <location>
        <begin position="126"/>
        <end position="128"/>
    </location>
    <ligand>
        <name>NAD(+)</name>
        <dbReference type="ChEBI" id="CHEBI:57540"/>
    </ligand>
</feature>
<dbReference type="InterPro" id="IPR011304">
    <property type="entry name" value="L-lactate_DH"/>
</dbReference>
<keyword evidence="7" id="KW-0597">Phosphoprotein</keyword>
<name>A0A1Y1CFN2_9BACT</name>
<dbReference type="HAMAP" id="MF_00488">
    <property type="entry name" value="Lactate_dehydrog"/>
    <property type="match status" value="1"/>
</dbReference>
<dbReference type="PANTHER" id="PTHR43128">
    <property type="entry name" value="L-2-HYDROXYCARBOXYLATE DEHYDROGENASE (NAD(P)(+))"/>
    <property type="match status" value="1"/>
</dbReference>
<dbReference type="PANTHER" id="PTHR43128:SF16">
    <property type="entry name" value="L-LACTATE DEHYDROGENASE"/>
    <property type="match status" value="1"/>
</dbReference>
<feature type="binding site" evidence="7">
    <location>
        <position position="176"/>
    </location>
    <ligand>
        <name>beta-D-fructose 1,6-bisphosphate</name>
        <dbReference type="ChEBI" id="CHEBI:32966"/>
        <note>allosteric activator</note>
    </ligand>
</feature>
<evidence type="ECO:0000256" key="8">
    <source>
        <dbReference type="PIRSR" id="PIRSR000102-1"/>
    </source>
</evidence>
<dbReference type="InterPro" id="IPR018177">
    <property type="entry name" value="L-lactate_DH_AS"/>
</dbReference>
<dbReference type="NCBIfam" id="TIGR01771">
    <property type="entry name" value="L-LDH-NAD"/>
    <property type="match status" value="1"/>
</dbReference>
<dbReference type="OrthoDB" id="9802969at2"/>
<accession>A0A1Y1CFN2</accession>
<proteinExistence type="inferred from homology"/>
<feature type="binding site" evidence="7">
    <location>
        <position position="21"/>
    </location>
    <ligand>
        <name>NAD(+)</name>
        <dbReference type="ChEBI" id="CHEBI:57540"/>
    </ligand>
</feature>
<comment type="subunit">
    <text evidence="7">Homotetramer.</text>
</comment>
<evidence type="ECO:0000259" key="11">
    <source>
        <dbReference type="Pfam" id="PF02866"/>
    </source>
</evidence>
<dbReference type="PROSITE" id="PS00064">
    <property type="entry name" value="L_LDH"/>
    <property type="match status" value="1"/>
</dbReference>
<dbReference type="AlphaFoldDB" id="A0A1Y1CFN2"/>
<comment type="pathway">
    <text evidence="1 7">Fermentation; pyruvate fermentation to lactate; (S)-lactate from pyruvate: step 1/1.</text>
</comment>
<dbReference type="RefSeq" id="WP_096428065.1">
    <property type="nucleotide sequence ID" value="NZ_AP018042.1"/>
</dbReference>
<dbReference type="Pfam" id="PF02866">
    <property type="entry name" value="Ldh_1_C"/>
    <property type="match status" value="1"/>
</dbReference>
<keyword evidence="13" id="KW-1185">Reference proteome</keyword>
<feature type="binding site" evidence="7">
    <location>
        <begin position="87"/>
        <end position="88"/>
    </location>
    <ligand>
        <name>NAD(+)</name>
        <dbReference type="ChEBI" id="CHEBI:57540"/>
    </ligand>
</feature>
<comment type="caution">
    <text evidence="7">Lacks conserved residue(s) required for the propagation of feature annotation.</text>
</comment>
<evidence type="ECO:0000256" key="9">
    <source>
        <dbReference type="PIRSR" id="PIRSR000102-3"/>
    </source>
</evidence>
<comment type="activity regulation">
    <text evidence="7">Allosterically activated by fructose 1,6-bisphosphate (FBP).</text>
</comment>
<dbReference type="KEGG" id="mbas:ALGA_0746"/>
<evidence type="ECO:0000256" key="4">
    <source>
        <dbReference type="ARBA" id="ARBA00023002"/>
    </source>
</evidence>
<gene>
    <name evidence="7" type="primary">ldh</name>
    <name evidence="12" type="ORF">ALGA_0746</name>
</gene>
<keyword evidence="7" id="KW-0963">Cytoplasm</keyword>
<dbReference type="Proteomes" id="UP000218267">
    <property type="component" value="Chromosome"/>
</dbReference>
<feature type="binding site" evidence="7">
    <location>
        <position position="151"/>
    </location>
    <ligand>
        <name>NAD(+)</name>
        <dbReference type="ChEBI" id="CHEBI:57540"/>
    </ligand>
</feature>
<feature type="binding site" evidence="7">
    <location>
        <position position="161"/>
    </location>
    <ligand>
        <name>beta-D-fructose 1,6-bisphosphate</name>
        <dbReference type="ChEBI" id="CHEBI:32966"/>
        <note>allosteric activator</note>
    </ligand>
</feature>
<feature type="binding site" evidence="9">
    <location>
        <begin position="17"/>
        <end position="22"/>
    </location>
    <ligand>
        <name>NAD(+)</name>
        <dbReference type="ChEBI" id="CHEBI:57540"/>
    </ligand>
</feature>
<evidence type="ECO:0000256" key="2">
    <source>
        <dbReference type="ARBA" id="ARBA00006054"/>
    </source>
</evidence>
<dbReference type="PIRSF" id="PIRSF000102">
    <property type="entry name" value="Lac_mal_DH"/>
    <property type="match status" value="1"/>
</dbReference>
<reference evidence="13" key="2">
    <citation type="journal article" date="2020" name="Antonie Van Leeuwenhoek">
        <title>Labilibaculum antarcticum sp. nov., a novel facultative anaerobic, psychrotorelant bacterium isolated from marine sediment of Antarctica.</title>
        <authorList>
            <person name="Watanabe M."/>
            <person name="Kojima H."/>
            <person name="Fukui M."/>
        </authorList>
    </citation>
    <scope>NUCLEOTIDE SEQUENCE [LARGE SCALE GENOMIC DNA]</scope>
    <source>
        <strain evidence="13">SPP2</strain>
    </source>
</reference>
<comment type="similarity">
    <text evidence="2 7">Belongs to the LDH/MDH superfamily. LDH family.</text>
</comment>
<dbReference type="Pfam" id="PF00056">
    <property type="entry name" value="Ldh_1_N"/>
    <property type="match status" value="1"/>
</dbReference>
<dbReference type="InterPro" id="IPR022383">
    <property type="entry name" value="Lactate/malate_DH_C"/>
</dbReference>
<dbReference type="EMBL" id="AP018042">
    <property type="protein sequence ID" value="BAX79135.1"/>
    <property type="molecule type" value="Genomic_DNA"/>
</dbReference>
<dbReference type="InterPro" id="IPR036291">
    <property type="entry name" value="NAD(P)-bd_dom_sf"/>
</dbReference>
<dbReference type="GO" id="GO:0006089">
    <property type="term" value="P:lactate metabolic process"/>
    <property type="evidence" value="ECO:0007669"/>
    <property type="project" value="TreeGrafter"/>
</dbReference>
<dbReference type="UniPathway" id="UPA00554">
    <property type="reaction ID" value="UER00611"/>
</dbReference>
<keyword evidence="7" id="KW-0021">Allosteric enzyme</keyword>
<evidence type="ECO:0000313" key="12">
    <source>
        <dbReference type="EMBL" id="BAX79135.1"/>
    </source>
</evidence>
<dbReference type="GO" id="GO:0006096">
    <property type="term" value="P:glycolytic process"/>
    <property type="evidence" value="ECO:0007669"/>
    <property type="project" value="UniProtKB-UniRule"/>
</dbReference>
<evidence type="ECO:0000259" key="10">
    <source>
        <dbReference type="Pfam" id="PF00056"/>
    </source>
</evidence>
<feature type="binding site" evidence="7">
    <location>
        <position position="96"/>
    </location>
    <ligand>
        <name>substrate</name>
    </ligand>
</feature>
<feature type="binding site" evidence="7">
    <location>
        <begin position="156"/>
        <end position="159"/>
    </location>
    <ligand>
        <name>substrate</name>
    </ligand>
</feature>
<comment type="subcellular location">
    <subcellularLocation>
        <location evidence="7">Cytoplasm</location>
    </subcellularLocation>
</comment>
<feature type="binding site" evidence="9">
    <location>
        <position position="103"/>
    </location>
    <ligand>
        <name>NAD(+)</name>
        <dbReference type="ChEBI" id="CHEBI:57540"/>
    </ligand>
</feature>
<feature type="active site" description="Proton acceptor" evidence="7 8">
    <location>
        <position position="183"/>
    </location>
</feature>
<evidence type="ECO:0000256" key="3">
    <source>
        <dbReference type="ARBA" id="ARBA00012967"/>
    </source>
</evidence>
<dbReference type="CDD" id="cd05291">
    <property type="entry name" value="HicDH_like"/>
    <property type="match status" value="1"/>
</dbReference>
<feature type="binding site" evidence="7">
    <location>
        <position position="47"/>
    </location>
    <ligand>
        <name>NAD(+)</name>
        <dbReference type="ChEBI" id="CHEBI:57540"/>
    </ligand>
</feature>
<evidence type="ECO:0000256" key="5">
    <source>
        <dbReference type="ARBA" id="ARBA00023027"/>
    </source>
</evidence>
<organism evidence="12 13">
    <name type="scientific">Labilibaculum antarcticum</name>
    <dbReference type="NCBI Taxonomy" id="1717717"/>
    <lineage>
        <taxon>Bacteria</taxon>
        <taxon>Pseudomonadati</taxon>
        <taxon>Bacteroidota</taxon>
        <taxon>Bacteroidia</taxon>
        <taxon>Marinilabiliales</taxon>
        <taxon>Marinifilaceae</taxon>
        <taxon>Labilibaculum</taxon>
    </lineage>
</organism>
<comment type="function">
    <text evidence="7">Catalyzes the conversion of lactate to pyruvate.</text>
</comment>